<dbReference type="NCBIfam" id="TIGR02250">
    <property type="entry name" value="FCP1_euk"/>
    <property type="match status" value="1"/>
</dbReference>
<evidence type="ECO:0000313" key="28">
    <source>
        <dbReference type="EMBL" id="CAD5335199.1"/>
    </source>
</evidence>
<keyword evidence="11 23" id="KW-0256">Endoplasmic reticulum</keyword>
<dbReference type="Gene3D" id="1.10.10.140">
    <property type="entry name" value="Cytochrome c oxidase, subunit VIb"/>
    <property type="match status" value="1"/>
</dbReference>
<accession>A0A7G2FGZ8</accession>
<evidence type="ECO:0000256" key="12">
    <source>
        <dbReference type="ARBA" id="ARBA00022884"/>
    </source>
</evidence>
<dbReference type="AlphaFoldDB" id="A0A7G2FGZ8"/>
<comment type="subunit">
    <text evidence="22">Interacts with RAP74.</text>
</comment>
<evidence type="ECO:0000256" key="18">
    <source>
        <dbReference type="ARBA" id="ARBA00023163"/>
    </source>
</evidence>
<dbReference type="EMBL" id="LR881470">
    <property type="protein sequence ID" value="CAD5335199.1"/>
    <property type="molecule type" value="Genomic_DNA"/>
</dbReference>
<dbReference type="SUPFAM" id="SSF56784">
    <property type="entry name" value="HAD-like"/>
    <property type="match status" value="1"/>
</dbReference>
<keyword evidence="8 23" id="KW-0812">Transmembrane</keyword>
<feature type="domain" description="Reticulon" evidence="26">
    <location>
        <begin position="308"/>
        <end position="462"/>
    </location>
</feature>
<feature type="region of interest" description="Disordered" evidence="24">
    <location>
        <begin position="64"/>
        <end position="121"/>
    </location>
</feature>
<dbReference type="SMART" id="SM00577">
    <property type="entry name" value="CPDc"/>
    <property type="match status" value="1"/>
</dbReference>
<keyword evidence="17" id="KW-1015">Disulfide bond</keyword>
<dbReference type="CDD" id="cd07521">
    <property type="entry name" value="HAD_FCP1-like"/>
    <property type="match status" value="1"/>
</dbReference>
<dbReference type="SUPFAM" id="SSF52113">
    <property type="entry name" value="BRCT domain"/>
    <property type="match status" value="1"/>
</dbReference>
<feature type="compositionally biased region" description="Basic and acidic residues" evidence="24">
    <location>
        <begin position="104"/>
        <end position="116"/>
    </location>
</feature>
<dbReference type="Gene3D" id="3.40.50.10190">
    <property type="entry name" value="BRCT domain"/>
    <property type="match status" value="1"/>
</dbReference>
<proteinExistence type="predicted"/>
<evidence type="ECO:0000256" key="20">
    <source>
        <dbReference type="ARBA" id="ARBA00047761"/>
    </source>
</evidence>
<evidence type="ECO:0000256" key="7">
    <source>
        <dbReference type="ARBA" id="ARBA00022491"/>
    </source>
</evidence>
<dbReference type="InterPro" id="IPR036412">
    <property type="entry name" value="HAD-like_sf"/>
</dbReference>
<dbReference type="InterPro" id="IPR036420">
    <property type="entry name" value="BRCT_dom_sf"/>
</dbReference>
<dbReference type="CDD" id="cd17729">
    <property type="entry name" value="BRCT_CTDP1"/>
    <property type="match status" value="1"/>
</dbReference>
<dbReference type="InterPro" id="IPR023214">
    <property type="entry name" value="HAD_sf"/>
</dbReference>
<dbReference type="InterPro" id="IPR004274">
    <property type="entry name" value="FCP1_dom"/>
</dbReference>
<comment type="subcellular location">
    <subcellularLocation>
        <location evidence="6 23">Endoplasmic reticulum membrane</location>
        <topology evidence="6 23">Multi-pass membrane protein</topology>
    </subcellularLocation>
    <subcellularLocation>
        <location evidence="5">Mitochondrion</location>
    </subcellularLocation>
    <subcellularLocation>
        <location evidence="4">Nucleus</location>
    </subcellularLocation>
</comment>
<reference evidence="28 29" key="1">
    <citation type="submission" date="2020-09" db="EMBL/GenBank/DDBJ databases">
        <authorList>
            <person name="Ashkenazy H."/>
        </authorList>
    </citation>
    <scope>NUCLEOTIDE SEQUENCE [LARGE SCALE GENOMIC DNA]</scope>
    <source>
        <strain evidence="29">cv. Cdm-0</strain>
    </source>
</reference>
<evidence type="ECO:0000256" key="13">
    <source>
        <dbReference type="ARBA" id="ARBA00022989"/>
    </source>
</evidence>
<dbReference type="Pfam" id="PF02297">
    <property type="entry name" value="COX6B"/>
    <property type="match status" value="1"/>
</dbReference>
<feature type="transmembrane region" description="Helical" evidence="23">
    <location>
        <begin position="483"/>
        <end position="507"/>
    </location>
</feature>
<evidence type="ECO:0000256" key="5">
    <source>
        <dbReference type="ARBA" id="ARBA00004173"/>
    </source>
</evidence>
<dbReference type="InterPro" id="IPR039189">
    <property type="entry name" value="Fcp1"/>
</dbReference>
<dbReference type="GO" id="GO:0005739">
    <property type="term" value="C:mitochondrion"/>
    <property type="evidence" value="ECO:0007669"/>
    <property type="project" value="UniProtKB-SubCell"/>
</dbReference>
<dbReference type="GO" id="GO:0046872">
    <property type="term" value="F:metal ion binding"/>
    <property type="evidence" value="ECO:0007669"/>
    <property type="project" value="UniProtKB-KW"/>
</dbReference>
<dbReference type="Pfam" id="PF00533">
    <property type="entry name" value="BRCT"/>
    <property type="match status" value="1"/>
</dbReference>
<evidence type="ECO:0000256" key="4">
    <source>
        <dbReference type="ARBA" id="ARBA00004123"/>
    </source>
</evidence>
<evidence type="ECO:0000256" key="9">
    <source>
        <dbReference type="ARBA" id="ARBA00022723"/>
    </source>
</evidence>
<evidence type="ECO:0000256" key="15">
    <source>
        <dbReference type="ARBA" id="ARBA00023128"/>
    </source>
</evidence>
<keyword evidence="19" id="KW-0539">Nucleus</keyword>
<organism evidence="28 29">
    <name type="scientific">Arabidopsis thaliana</name>
    <name type="common">Mouse-ear cress</name>
    <dbReference type="NCBI Taxonomy" id="3702"/>
    <lineage>
        <taxon>Eukaryota</taxon>
        <taxon>Viridiplantae</taxon>
        <taxon>Streptophyta</taxon>
        <taxon>Embryophyta</taxon>
        <taxon>Tracheophyta</taxon>
        <taxon>Spermatophyta</taxon>
        <taxon>Magnoliopsida</taxon>
        <taxon>eudicotyledons</taxon>
        <taxon>Gunneridae</taxon>
        <taxon>Pentapetalae</taxon>
        <taxon>rosids</taxon>
        <taxon>malvids</taxon>
        <taxon>Brassicales</taxon>
        <taxon>Brassicaceae</taxon>
        <taxon>Camelineae</taxon>
        <taxon>Arabidopsis</taxon>
    </lineage>
</organism>
<dbReference type="PANTHER" id="PTHR23081:SF36">
    <property type="entry name" value="RNA POLYMERASE II SUBUNIT A C-TERMINAL DOMAIN PHOSPHATASE"/>
    <property type="match status" value="1"/>
</dbReference>
<dbReference type="GO" id="GO:0005634">
    <property type="term" value="C:nucleus"/>
    <property type="evidence" value="ECO:0007669"/>
    <property type="project" value="UniProtKB-SubCell"/>
</dbReference>
<gene>
    <name evidence="28" type="ORF">AT9943_LOCUS22468</name>
</gene>
<dbReference type="FunFam" id="3.40.50.1000:FF:000125">
    <property type="entry name" value="RNA polymerase II C-terminal domain phosphatase-like 4"/>
    <property type="match status" value="1"/>
</dbReference>
<evidence type="ECO:0000259" key="27">
    <source>
        <dbReference type="PROSITE" id="PS50969"/>
    </source>
</evidence>
<dbReference type="Pfam" id="PF02453">
    <property type="entry name" value="Reticulon"/>
    <property type="match status" value="1"/>
</dbReference>
<comment type="cofactor">
    <cofactor evidence="1">
        <name>Mn(2+)</name>
        <dbReference type="ChEBI" id="CHEBI:29035"/>
    </cofactor>
</comment>
<dbReference type="Proteomes" id="UP000516314">
    <property type="component" value="Chromosome 5"/>
</dbReference>
<keyword evidence="15" id="KW-0496">Mitochondrion</keyword>
<comment type="cofactor">
    <cofactor evidence="3">
        <name>Mg(2+)</name>
        <dbReference type="ChEBI" id="CHEBI:18420"/>
    </cofactor>
</comment>
<feature type="domain" description="BRCT" evidence="25">
    <location>
        <begin position="892"/>
        <end position="967"/>
    </location>
</feature>
<keyword evidence="9" id="KW-0479">Metal-binding</keyword>
<evidence type="ECO:0000313" key="29">
    <source>
        <dbReference type="Proteomes" id="UP000516314"/>
    </source>
</evidence>
<dbReference type="InterPro" id="IPR048280">
    <property type="entry name" value="COX6B-like"/>
</dbReference>
<evidence type="ECO:0000256" key="19">
    <source>
        <dbReference type="ARBA" id="ARBA00023242"/>
    </source>
</evidence>
<evidence type="ECO:0000256" key="3">
    <source>
        <dbReference type="ARBA" id="ARBA00001946"/>
    </source>
</evidence>
<evidence type="ECO:0000259" key="26">
    <source>
        <dbReference type="PROSITE" id="PS50845"/>
    </source>
</evidence>
<feature type="compositionally biased region" description="Acidic residues" evidence="24">
    <location>
        <begin position="592"/>
        <end position="602"/>
    </location>
</feature>
<dbReference type="PANTHER" id="PTHR23081">
    <property type="entry name" value="RNA POLYMERASE II CTD PHOSPHATASE"/>
    <property type="match status" value="1"/>
</dbReference>
<dbReference type="PROSITE" id="PS50845">
    <property type="entry name" value="RETICULON"/>
    <property type="match status" value="1"/>
</dbReference>
<keyword evidence="18" id="KW-0804">Transcription</keyword>
<feature type="region of interest" description="Disordered" evidence="24">
    <location>
        <begin position="584"/>
        <end position="604"/>
    </location>
</feature>
<dbReference type="GO" id="GO:0005789">
    <property type="term" value="C:endoplasmic reticulum membrane"/>
    <property type="evidence" value="ECO:0007669"/>
    <property type="project" value="UniProtKB-SubCell"/>
</dbReference>
<dbReference type="PROSITE" id="PS50172">
    <property type="entry name" value="BRCT"/>
    <property type="match status" value="1"/>
</dbReference>
<keyword evidence="10" id="KW-0378">Hydrolase</keyword>
<feature type="transmembrane region" description="Helical" evidence="23">
    <location>
        <begin position="441"/>
        <end position="462"/>
    </location>
</feature>
<evidence type="ECO:0000256" key="10">
    <source>
        <dbReference type="ARBA" id="ARBA00022801"/>
    </source>
</evidence>
<dbReference type="PROSITE" id="PS50969">
    <property type="entry name" value="FCP1"/>
    <property type="match status" value="1"/>
</dbReference>
<comment type="cofactor">
    <cofactor evidence="2">
        <name>Co(2+)</name>
        <dbReference type="ChEBI" id="CHEBI:48828"/>
    </cofactor>
</comment>
<dbReference type="FunFam" id="3.40.50.10190:FF:000014">
    <property type="entry name" value="RNA polymerase II C-terminal domain phosphatase-like 3"/>
    <property type="match status" value="1"/>
</dbReference>
<keyword evidence="12" id="KW-0694">RNA-binding</keyword>
<dbReference type="Gene3D" id="3.40.50.1000">
    <property type="entry name" value="HAD superfamily/HAD-like"/>
    <property type="match status" value="1"/>
</dbReference>
<evidence type="ECO:0000256" key="17">
    <source>
        <dbReference type="ARBA" id="ARBA00023157"/>
    </source>
</evidence>
<dbReference type="InterPro" id="IPR011947">
    <property type="entry name" value="FCP1_euk"/>
</dbReference>
<evidence type="ECO:0000256" key="11">
    <source>
        <dbReference type="ARBA" id="ARBA00022824"/>
    </source>
</evidence>
<feature type="compositionally biased region" description="Acidic residues" evidence="24">
    <location>
        <begin position="196"/>
        <end position="221"/>
    </location>
</feature>
<name>A0A7G2FGZ8_ARATH</name>
<dbReference type="InterPro" id="IPR036549">
    <property type="entry name" value="CX6/COA6-like_sf"/>
</dbReference>
<evidence type="ECO:0000256" key="1">
    <source>
        <dbReference type="ARBA" id="ARBA00001936"/>
    </source>
</evidence>
<evidence type="ECO:0000256" key="6">
    <source>
        <dbReference type="ARBA" id="ARBA00004477"/>
    </source>
</evidence>
<dbReference type="Pfam" id="PF03031">
    <property type="entry name" value="NIF"/>
    <property type="match status" value="1"/>
</dbReference>
<sequence length="1099" mass="124523">MQSDDEVCNNAIVLHVTNEDKTSSTKQMTLKDETLLGVNGKRRTWKSRASDVKNPSTLEIVRANSLKVTKPRSIGTPPMTPRRSLSSSDSNDKSPSVSVVAKKARSESVEGIEKKTTPGRVKKIRSEVCTTIVKAGEFDSVALRKVNSLPSPNSEKSDTKTEQEVTIIENSKIPEEVKEFGVCQEMIVSAKSNENEQIDNGDQEIGDQDDYEEDGDEEEEREVEKKSVDVKEINVAKENRVGGVEIKKFSQFQNRTSPSPSSVRKISPPVIKRATSVYSAPPNSTSSTDRFAEQEDNFTHSQSKLQSLVDLVMWRDVSRSTLVFGFGTFLIISSSYANDLNFSFISVVAYMGLIYLGLMFVLKSLIHRGMVEEERHKVVGVREEDVKRMLRLIMPYLNESLHQLRALFSGDPSTTLKMGVVLFVLARCGSSITLWNLAKFGFLGAFTIPKIFISYSTHFSAYGNFWMRRFRDAWESCNHKKAVALALFTLVWNLSSVTARVWAAFIFREITNRTEVESFTSSLLRLLTVVTSPLFSFQNPKSRFDFLSPPTNKFKMSVASDSPVHSSSSSDDLAAFLDAELDSASDASSGPSEEEEAEDDVESGLKRQKLEHLEEASSSKGECEHPGSFGNMCFVCGQKLEETGVSFRYIHKEMRLNEDEISRLRDSDSRFLQRQRKLYLVLDLDHTLLNTTILRDLKPEEEYLKSHTHSLQDGCNVSGGSLFLLEFMQMMTKLRPFVHSFLKEASEMFVMYIYTMGDRNYARQMAKLLDPKGEYFGDRVISRDDGTVRHEKSLDVVLGQESAVLILDDTENAWPKHKDNLIVIERYHFFSSSCRQFDHRYKSLSELKSDESEPDGALATVLKVLKQAHALFFENVDEGISNRDVRLMLKQVRKEILKGCKIVFSRVFPTKAKPEDHPLWKMAEELGATCATEVDASVTHVVAMDVGTEKARWAVREKKYVVHRGWIDAANYLWMKQPEENFDMALDTYASSNPNDVHEDVLLKARDACYKARDAFYACLEKESGKKPTEIATVGLLYPKECSNSRTQFVNNCRSSWVKHFDREYCRNKRVQRLLDDGDERKGPMSLPQPYTFKPSPST</sequence>
<keyword evidence="16 23" id="KW-0472">Membrane</keyword>
<evidence type="ECO:0000256" key="2">
    <source>
        <dbReference type="ARBA" id="ARBA00001941"/>
    </source>
</evidence>
<dbReference type="GO" id="GO:0003723">
    <property type="term" value="F:RNA binding"/>
    <property type="evidence" value="ECO:0007669"/>
    <property type="project" value="UniProtKB-KW"/>
</dbReference>
<keyword evidence="13 23" id="KW-1133">Transmembrane helix</keyword>
<protein>
    <recommendedName>
        <fullName evidence="23">Reticulon-like protein</fullName>
    </recommendedName>
</protein>
<dbReference type="InterPro" id="IPR001357">
    <property type="entry name" value="BRCT_dom"/>
</dbReference>
<evidence type="ECO:0000256" key="22">
    <source>
        <dbReference type="ARBA" id="ARBA00063107"/>
    </source>
</evidence>
<feature type="region of interest" description="Disordered" evidence="24">
    <location>
        <begin position="1077"/>
        <end position="1099"/>
    </location>
</feature>
<feature type="compositionally biased region" description="Low complexity" evidence="24">
    <location>
        <begin position="84"/>
        <end position="100"/>
    </location>
</feature>
<evidence type="ECO:0000256" key="24">
    <source>
        <dbReference type="SAM" id="MobiDB-lite"/>
    </source>
</evidence>
<feature type="transmembrane region" description="Helical" evidence="23">
    <location>
        <begin position="342"/>
        <end position="362"/>
    </location>
</feature>
<dbReference type="SMART" id="SM00292">
    <property type="entry name" value="BRCT"/>
    <property type="match status" value="1"/>
</dbReference>
<evidence type="ECO:0000256" key="16">
    <source>
        <dbReference type="ARBA" id="ARBA00023136"/>
    </source>
</evidence>
<comment type="catalytic activity">
    <reaction evidence="20">
        <text>O-phospho-L-seryl-[protein] + H2O = L-seryl-[protein] + phosphate</text>
        <dbReference type="Rhea" id="RHEA:20629"/>
        <dbReference type="Rhea" id="RHEA-COMP:9863"/>
        <dbReference type="Rhea" id="RHEA-COMP:11604"/>
        <dbReference type="ChEBI" id="CHEBI:15377"/>
        <dbReference type="ChEBI" id="CHEBI:29999"/>
        <dbReference type="ChEBI" id="CHEBI:43474"/>
        <dbReference type="ChEBI" id="CHEBI:83421"/>
        <dbReference type="EC" id="3.1.3.16"/>
    </reaction>
</comment>
<evidence type="ECO:0000256" key="21">
    <source>
        <dbReference type="ARBA" id="ARBA00048336"/>
    </source>
</evidence>
<feature type="region of interest" description="Disordered" evidence="24">
    <location>
        <begin position="191"/>
        <end position="227"/>
    </location>
</feature>
<dbReference type="InterPro" id="IPR003388">
    <property type="entry name" value="Reticulon"/>
</dbReference>
<evidence type="ECO:0000256" key="8">
    <source>
        <dbReference type="ARBA" id="ARBA00022692"/>
    </source>
</evidence>
<keyword evidence="7" id="KW-0678">Repressor</keyword>
<dbReference type="GO" id="GO:0009651">
    <property type="term" value="P:response to salt stress"/>
    <property type="evidence" value="ECO:0007669"/>
    <property type="project" value="UniProtKB-ARBA"/>
</dbReference>
<evidence type="ECO:0000259" key="25">
    <source>
        <dbReference type="PROSITE" id="PS50172"/>
    </source>
</evidence>
<keyword evidence="14" id="KW-0805">Transcription regulation</keyword>
<evidence type="ECO:0000256" key="23">
    <source>
        <dbReference type="RuleBase" id="RU363132"/>
    </source>
</evidence>
<feature type="domain" description="FCP1 homology" evidence="27">
    <location>
        <begin position="673"/>
        <end position="847"/>
    </location>
</feature>
<dbReference type="GO" id="GO:0008420">
    <property type="term" value="F:RNA polymerase II CTD heptapeptide repeat phosphatase activity"/>
    <property type="evidence" value="ECO:0007669"/>
    <property type="project" value="InterPro"/>
</dbReference>
<comment type="catalytic activity">
    <reaction evidence="21">
        <text>O-phospho-L-threonyl-[protein] + H2O = L-threonyl-[protein] + phosphate</text>
        <dbReference type="Rhea" id="RHEA:47004"/>
        <dbReference type="Rhea" id="RHEA-COMP:11060"/>
        <dbReference type="Rhea" id="RHEA-COMP:11605"/>
        <dbReference type="ChEBI" id="CHEBI:15377"/>
        <dbReference type="ChEBI" id="CHEBI:30013"/>
        <dbReference type="ChEBI" id="CHEBI:43474"/>
        <dbReference type="ChEBI" id="CHEBI:61977"/>
        <dbReference type="EC" id="3.1.3.16"/>
    </reaction>
</comment>
<evidence type="ECO:0000256" key="14">
    <source>
        <dbReference type="ARBA" id="ARBA00023015"/>
    </source>
</evidence>